<proteinExistence type="predicted"/>
<reference evidence="2" key="1">
    <citation type="journal article" date="2023" name="Front. Plant Sci.">
        <title>Chromosomal-level genome assembly of Melastoma candidum provides insights into trichome evolution.</title>
        <authorList>
            <person name="Zhong Y."/>
            <person name="Wu W."/>
            <person name="Sun C."/>
            <person name="Zou P."/>
            <person name="Liu Y."/>
            <person name="Dai S."/>
            <person name="Zhou R."/>
        </authorList>
    </citation>
    <scope>NUCLEOTIDE SEQUENCE [LARGE SCALE GENOMIC DNA]</scope>
</reference>
<protein>
    <submittedName>
        <fullName evidence="1">Uncharacterized protein</fullName>
    </submittedName>
</protein>
<name>A0ACB9MLA3_9MYRT</name>
<organism evidence="1 2">
    <name type="scientific">Melastoma candidum</name>
    <dbReference type="NCBI Taxonomy" id="119954"/>
    <lineage>
        <taxon>Eukaryota</taxon>
        <taxon>Viridiplantae</taxon>
        <taxon>Streptophyta</taxon>
        <taxon>Embryophyta</taxon>
        <taxon>Tracheophyta</taxon>
        <taxon>Spermatophyta</taxon>
        <taxon>Magnoliopsida</taxon>
        <taxon>eudicotyledons</taxon>
        <taxon>Gunneridae</taxon>
        <taxon>Pentapetalae</taxon>
        <taxon>rosids</taxon>
        <taxon>malvids</taxon>
        <taxon>Myrtales</taxon>
        <taxon>Melastomataceae</taxon>
        <taxon>Melastomatoideae</taxon>
        <taxon>Melastomateae</taxon>
        <taxon>Melastoma</taxon>
    </lineage>
</organism>
<dbReference type="Proteomes" id="UP001057402">
    <property type="component" value="Chromosome 9"/>
</dbReference>
<keyword evidence="2" id="KW-1185">Reference proteome</keyword>
<sequence length="136" mass="14871">MALLGKGCMMAIASVFVLLAKTVAAAEPNMDLVFINCAPGKYGDLDPYARAVEVSMNNIIGHTGMQGGNWYNKATQGMAVCYGHGRCTMDITVLDCSRCLMGVSVYMIQQCKNSRGVHCKVRSCEFRYEEYAFDDG</sequence>
<evidence type="ECO:0000313" key="1">
    <source>
        <dbReference type="EMBL" id="KAI4324645.1"/>
    </source>
</evidence>
<dbReference type="EMBL" id="CM042888">
    <property type="protein sequence ID" value="KAI4324645.1"/>
    <property type="molecule type" value="Genomic_DNA"/>
</dbReference>
<accession>A0ACB9MLA3</accession>
<gene>
    <name evidence="1" type="ORF">MLD38_030114</name>
</gene>
<comment type="caution">
    <text evidence="1">The sequence shown here is derived from an EMBL/GenBank/DDBJ whole genome shotgun (WGS) entry which is preliminary data.</text>
</comment>
<evidence type="ECO:0000313" key="2">
    <source>
        <dbReference type="Proteomes" id="UP001057402"/>
    </source>
</evidence>